<dbReference type="Proteomes" id="UP000824120">
    <property type="component" value="Chromosome 12"/>
</dbReference>
<dbReference type="AlphaFoldDB" id="A0A9J5WA17"/>
<evidence type="ECO:0000313" key="1">
    <source>
        <dbReference type="EMBL" id="KAG5571952.1"/>
    </source>
</evidence>
<proteinExistence type="predicted"/>
<accession>A0A9J5WA17</accession>
<reference evidence="1 2" key="1">
    <citation type="submission" date="2020-09" db="EMBL/GenBank/DDBJ databases">
        <title>De no assembly of potato wild relative species, Solanum commersonii.</title>
        <authorList>
            <person name="Cho K."/>
        </authorList>
    </citation>
    <scope>NUCLEOTIDE SEQUENCE [LARGE SCALE GENOMIC DNA]</scope>
    <source>
        <strain evidence="1">LZ3.2</strain>
        <tissue evidence="1">Leaf</tissue>
    </source>
</reference>
<organism evidence="1 2">
    <name type="scientific">Solanum commersonii</name>
    <name type="common">Commerson's wild potato</name>
    <name type="synonym">Commerson's nightshade</name>
    <dbReference type="NCBI Taxonomy" id="4109"/>
    <lineage>
        <taxon>Eukaryota</taxon>
        <taxon>Viridiplantae</taxon>
        <taxon>Streptophyta</taxon>
        <taxon>Embryophyta</taxon>
        <taxon>Tracheophyta</taxon>
        <taxon>Spermatophyta</taxon>
        <taxon>Magnoliopsida</taxon>
        <taxon>eudicotyledons</taxon>
        <taxon>Gunneridae</taxon>
        <taxon>Pentapetalae</taxon>
        <taxon>asterids</taxon>
        <taxon>lamiids</taxon>
        <taxon>Solanales</taxon>
        <taxon>Solanaceae</taxon>
        <taxon>Solanoideae</taxon>
        <taxon>Solaneae</taxon>
        <taxon>Solanum</taxon>
    </lineage>
</organism>
<protein>
    <submittedName>
        <fullName evidence="1">Uncharacterized protein</fullName>
    </submittedName>
</protein>
<name>A0A9J5WA17_SOLCO</name>
<gene>
    <name evidence="1" type="ORF">H5410_061718</name>
</gene>
<keyword evidence="2" id="KW-1185">Reference proteome</keyword>
<dbReference type="EMBL" id="JACXVP010000012">
    <property type="protein sequence ID" value="KAG5571952.1"/>
    <property type="molecule type" value="Genomic_DNA"/>
</dbReference>
<comment type="caution">
    <text evidence="1">The sequence shown here is derived from an EMBL/GenBank/DDBJ whole genome shotgun (WGS) entry which is preliminary data.</text>
</comment>
<sequence>MCVVPISRKQNKNIAQYRPKIQRELWKLFSSHLLYPTTSSPFFSPNCFFPTSSSQFFYLNFTSSTILYFQSTQVDSFEDFVICDVDLL</sequence>
<evidence type="ECO:0000313" key="2">
    <source>
        <dbReference type="Proteomes" id="UP000824120"/>
    </source>
</evidence>